<accession>A0A7W8H7S0</accession>
<dbReference type="GO" id="GO:0055085">
    <property type="term" value="P:transmembrane transport"/>
    <property type="evidence" value="ECO:0007669"/>
    <property type="project" value="InterPro"/>
</dbReference>
<dbReference type="PANTHER" id="PTHR43386:SF1">
    <property type="entry name" value="D,D-DIPEPTIDE TRANSPORT SYSTEM PERMEASE PROTEIN DDPC-RELATED"/>
    <property type="match status" value="1"/>
</dbReference>
<dbReference type="InterPro" id="IPR000515">
    <property type="entry name" value="MetI-like"/>
</dbReference>
<dbReference type="CDD" id="cd06261">
    <property type="entry name" value="TM_PBP2"/>
    <property type="match status" value="1"/>
</dbReference>
<dbReference type="SUPFAM" id="SSF161098">
    <property type="entry name" value="MetI-like"/>
    <property type="match status" value="1"/>
</dbReference>
<feature type="domain" description="ABC transmembrane type-1" evidence="9">
    <location>
        <begin position="104"/>
        <end position="289"/>
    </location>
</feature>
<name>A0A7W8H7S0_9FIRM</name>
<keyword evidence="2 8" id="KW-0813">Transport</keyword>
<comment type="subcellular location">
    <subcellularLocation>
        <location evidence="1 8">Cell membrane</location>
        <topology evidence="1 8">Multi-pass membrane protein</topology>
    </subcellularLocation>
</comment>
<comment type="caution">
    <text evidence="10">The sequence shown here is derived from an EMBL/GenBank/DDBJ whole genome shotgun (WGS) entry which is preliminary data.</text>
</comment>
<dbReference type="Gene3D" id="1.10.3720.10">
    <property type="entry name" value="MetI-like"/>
    <property type="match status" value="1"/>
</dbReference>
<protein>
    <submittedName>
        <fullName evidence="10">ABC-type dipeptide/oligopeptide/nickel transport system permease subunit</fullName>
    </submittedName>
</protein>
<evidence type="ECO:0000259" key="9">
    <source>
        <dbReference type="PROSITE" id="PS50928"/>
    </source>
</evidence>
<keyword evidence="11" id="KW-1185">Reference proteome</keyword>
<feature type="transmembrane region" description="Helical" evidence="8">
    <location>
        <begin position="37"/>
        <end position="61"/>
    </location>
</feature>
<evidence type="ECO:0000256" key="6">
    <source>
        <dbReference type="ARBA" id="ARBA00023136"/>
    </source>
</evidence>
<keyword evidence="4 8" id="KW-0812">Transmembrane</keyword>
<dbReference type="PANTHER" id="PTHR43386">
    <property type="entry name" value="OLIGOPEPTIDE TRANSPORT SYSTEM PERMEASE PROTEIN APPC"/>
    <property type="match status" value="1"/>
</dbReference>
<feature type="transmembrane region" description="Helical" evidence="8">
    <location>
        <begin position="150"/>
        <end position="174"/>
    </location>
</feature>
<comment type="similarity">
    <text evidence="7">Belongs to the binding-protein-dependent transport system permease family. OppBC subfamily.</text>
</comment>
<evidence type="ECO:0000256" key="4">
    <source>
        <dbReference type="ARBA" id="ARBA00022692"/>
    </source>
</evidence>
<evidence type="ECO:0000313" key="11">
    <source>
        <dbReference type="Proteomes" id="UP000543642"/>
    </source>
</evidence>
<keyword evidence="6 8" id="KW-0472">Membrane</keyword>
<keyword evidence="5 8" id="KW-1133">Transmembrane helix</keyword>
<dbReference type="AlphaFoldDB" id="A0A7W8H7S0"/>
<dbReference type="InterPro" id="IPR050366">
    <property type="entry name" value="BP-dependent_transpt_permease"/>
</dbReference>
<dbReference type="NCBIfam" id="NF045474">
    <property type="entry name" value="Opp2C"/>
    <property type="match status" value="1"/>
</dbReference>
<dbReference type="RefSeq" id="WP_243164594.1">
    <property type="nucleotide sequence ID" value="NZ_JACHFW010000001.1"/>
</dbReference>
<keyword evidence="3" id="KW-1003">Cell membrane</keyword>
<evidence type="ECO:0000313" key="10">
    <source>
        <dbReference type="EMBL" id="MBB5263073.1"/>
    </source>
</evidence>
<reference evidence="10 11" key="1">
    <citation type="submission" date="2020-08" db="EMBL/GenBank/DDBJ databases">
        <title>Genomic Encyclopedia of Type Strains, Phase IV (KMG-IV): sequencing the most valuable type-strain genomes for metagenomic binning, comparative biology and taxonomic classification.</title>
        <authorList>
            <person name="Goeker M."/>
        </authorList>
    </citation>
    <scope>NUCLEOTIDE SEQUENCE [LARGE SCALE GENOMIC DNA]</scope>
    <source>
        <strain evidence="10 11">DSM 106146</strain>
    </source>
</reference>
<feature type="transmembrane region" description="Helical" evidence="8">
    <location>
        <begin position="194"/>
        <end position="214"/>
    </location>
</feature>
<feature type="transmembrane region" description="Helical" evidence="8">
    <location>
        <begin position="266"/>
        <end position="289"/>
    </location>
</feature>
<dbReference type="InterPro" id="IPR053385">
    <property type="entry name" value="ABC_transport_permease"/>
</dbReference>
<dbReference type="EMBL" id="JACHFW010000001">
    <property type="protein sequence ID" value="MBB5263073.1"/>
    <property type="molecule type" value="Genomic_DNA"/>
</dbReference>
<evidence type="ECO:0000256" key="3">
    <source>
        <dbReference type="ARBA" id="ARBA00022475"/>
    </source>
</evidence>
<dbReference type="Pfam" id="PF00528">
    <property type="entry name" value="BPD_transp_1"/>
    <property type="match status" value="1"/>
</dbReference>
<dbReference type="InterPro" id="IPR035906">
    <property type="entry name" value="MetI-like_sf"/>
</dbReference>
<dbReference type="GO" id="GO:0005886">
    <property type="term" value="C:plasma membrane"/>
    <property type="evidence" value="ECO:0007669"/>
    <property type="project" value="UniProtKB-SubCell"/>
</dbReference>
<organism evidence="10 11">
    <name type="scientific">Catenibacillus scindens</name>
    <dbReference type="NCBI Taxonomy" id="673271"/>
    <lineage>
        <taxon>Bacteria</taxon>
        <taxon>Bacillati</taxon>
        <taxon>Bacillota</taxon>
        <taxon>Clostridia</taxon>
        <taxon>Lachnospirales</taxon>
        <taxon>Lachnospiraceae</taxon>
        <taxon>Catenibacillus</taxon>
    </lineage>
</organism>
<evidence type="ECO:0000256" key="5">
    <source>
        <dbReference type="ARBA" id="ARBA00022989"/>
    </source>
</evidence>
<evidence type="ECO:0000256" key="1">
    <source>
        <dbReference type="ARBA" id="ARBA00004651"/>
    </source>
</evidence>
<evidence type="ECO:0000256" key="2">
    <source>
        <dbReference type="ARBA" id="ARBA00022448"/>
    </source>
</evidence>
<feature type="transmembrane region" description="Helical" evidence="8">
    <location>
        <begin position="104"/>
        <end position="129"/>
    </location>
</feature>
<dbReference type="Proteomes" id="UP000543642">
    <property type="component" value="Unassembled WGS sequence"/>
</dbReference>
<proteinExistence type="inferred from homology"/>
<feature type="transmembrane region" description="Helical" evidence="8">
    <location>
        <begin position="221"/>
        <end position="246"/>
    </location>
</feature>
<evidence type="ECO:0000256" key="8">
    <source>
        <dbReference type="RuleBase" id="RU363032"/>
    </source>
</evidence>
<gene>
    <name evidence="10" type="ORF">HNP82_000167</name>
</gene>
<sequence>MGQASEEKGAVIHRYKEWKRHGRKALLKPAMTKKGKWLRFIIFAILALAVLFIAFLGPVLAPYDPLATDYGASLSPPSPEHWFGTDNVGRDVLSRILYGAGNSFSLTFIMVAAVSVIGTLIGMVSGYFGGILDTIIMRFTDILLAFPDTVFAIAVVGMIGPGLLNTILALSLVWWTKYARLTRGLASVMRSKDFIIQAKFGGVKTPGILFRYILPNVLPQVVVTMTLDIGGMMLSLAGLSFLGLASQPPTPEWGYMLYEGKSYLQTAPWIMLFAGLAIFITVLVFNLLGDSLRDILDPKEE</sequence>
<evidence type="ECO:0000256" key="7">
    <source>
        <dbReference type="ARBA" id="ARBA00024202"/>
    </source>
</evidence>
<dbReference type="PROSITE" id="PS50928">
    <property type="entry name" value="ABC_TM1"/>
    <property type="match status" value="1"/>
</dbReference>